<dbReference type="InterPro" id="IPR055433">
    <property type="entry name" value="HAT_Syf1-like_N"/>
</dbReference>
<dbReference type="InterPro" id="IPR011990">
    <property type="entry name" value="TPR-like_helical_dom_sf"/>
</dbReference>
<comment type="similarity">
    <text evidence="2">Belongs to the crooked-neck family.</text>
</comment>
<organism evidence="10 11">
    <name type="scientific">Phycomyces blakesleeanus</name>
    <dbReference type="NCBI Taxonomy" id="4837"/>
    <lineage>
        <taxon>Eukaryota</taxon>
        <taxon>Fungi</taxon>
        <taxon>Fungi incertae sedis</taxon>
        <taxon>Mucoromycota</taxon>
        <taxon>Mucoromycotina</taxon>
        <taxon>Mucoromycetes</taxon>
        <taxon>Mucorales</taxon>
        <taxon>Phycomycetaceae</taxon>
        <taxon>Phycomyces</taxon>
    </lineage>
</organism>
<dbReference type="EMBL" id="JBCLYO010000003">
    <property type="protein sequence ID" value="KAL0091499.1"/>
    <property type="molecule type" value="Genomic_DNA"/>
</dbReference>
<evidence type="ECO:0000256" key="4">
    <source>
        <dbReference type="ARBA" id="ARBA00022728"/>
    </source>
</evidence>
<evidence type="ECO:0000313" key="11">
    <source>
        <dbReference type="Proteomes" id="UP001448207"/>
    </source>
</evidence>
<protein>
    <recommendedName>
        <fullName evidence="9">Pre-mRNA-splicing factor Syf1-like N-terminal HAT-repeats domain-containing protein</fullName>
    </recommendedName>
</protein>
<dbReference type="Proteomes" id="UP001448207">
    <property type="component" value="Unassembled WGS sequence"/>
</dbReference>
<reference evidence="10 11" key="1">
    <citation type="submission" date="2024-04" db="EMBL/GenBank/DDBJ databases">
        <title>Symmetric and asymmetric DNA N6-adenine methylation regulates different biological responses in Mucorales.</title>
        <authorList>
            <consortium name="Lawrence Berkeley National Laboratory"/>
            <person name="Lax C."/>
            <person name="Mondo S.J."/>
            <person name="Osorio-Concepcion M."/>
            <person name="Muszewska A."/>
            <person name="Corrochano-Luque M."/>
            <person name="Gutierrez G."/>
            <person name="Riley R."/>
            <person name="Lipzen A."/>
            <person name="Guo J."/>
            <person name="Hundley H."/>
            <person name="Amirebrahimi M."/>
            <person name="Ng V."/>
            <person name="Lorenzo-Gutierrez D."/>
            <person name="Binder U."/>
            <person name="Yang J."/>
            <person name="Song Y."/>
            <person name="Canovas D."/>
            <person name="Navarro E."/>
            <person name="Freitag M."/>
            <person name="Gabaldon T."/>
            <person name="Grigoriev I.V."/>
            <person name="Corrochano L.M."/>
            <person name="Nicolas F.E."/>
            <person name="Garre V."/>
        </authorList>
    </citation>
    <scope>NUCLEOTIDE SEQUENCE [LARGE SCALE GENOMIC DNA]</scope>
    <source>
        <strain evidence="10 11">L51</strain>
    </source>
</reference>
<evidence type="ECO:0000259" key="9">
    <source>
        <dbReference type="Pfam" id="PF23233"/>
    </source>
</evidence>
<keyword evidence="7" id="KW-0539">Nucleus</keyword>
<evidence type="ECO:0000256" key="7">
    <source>
        <dbReference type="ARBA" id="ARBA00023242"/>
    </source>
</evidence>
<comment type="caution">
    <text evidence="10">The sequence shown here is derived from an EMBL/GenBank/DDBJ whole genome shotgun (WGS) entry which is preliminary data.</text>
</comment>
<evidence type="ECO:0000256" key="3">
    <source>
        <dbReference type="ARBA" id="ARBA00022664"/>
    </source>
</evidence>
<keyword evidence="5" id="KW-0677">Repeat</keyword>
<evidence type="ECO:0000256" key="2">
    <source>
        <dbReference type="ARBA" id="ARBA00008644"/>
    </source>
</evidence>
<dbReference type="Gene3D" id="1.25.40.10">
    <property type="entry name" value="Tetratricopeptide repeat domain"/>
    <property type="match status" value="3"/>
</dbReference>
<name>A0ABR3B5Z8_PHYBL</name>
<gene>
    <name evidence="10" type="ORF">J3Q64DRAFT_1813186</name>
</gene>
<keyword evidence="3" id="KW-0507">mRNA processing</keyword>
<dbReference type="SMART" id="SM00386">
    <property type="entry name" value="HAT"/>
    <property type="match status" value="14"/>
</dbReference>
<keyword evidence="4" id="KW-0747">Spliceosome</keyword>
<feature type="domain" description="Pre-mRNA-splicing factor Syf1-like N-terminal HAT-repeats" evidence="9">
    <location>
        <begin position="318"/>
        <end position="476"/>
    </location>
</feature>
<dbReference type="InterPro" id="IPR045075">
    <property type="entry name" value="Syf1-like"/>
</dbReference>
<dbReference type="PANTHER" id="PTHR11246">
    <property type="entry name" value="PRE-MRNA SPLICING FACTOR"/>
    <property type="match status" value="1"/>
</dbReference>
<keyword evidence="11" id="KW-1185">Reference proteome</keyword>
<comment type="subcellular location">
    <subcellularLocation>
        <location evidence="1">Nucleus</location>
    </subcellularLocation>
</comment>
<feature type="region of interest" description="Disordered" evidence="8">
    <location>
        <begin position="1"/>
        <end position="26"/>
    </location>
</feature>
<feature type="region of interest" description="Disordered" evidence="8">
    <location>
        <begin position="671"/>
        <end position="705"/>
    </location>
</feature>
<dbReference type="SUPFAM" id="SSF48452">
    <property type="entry name" value="TPR-like"/>
    <property type="match status" value="4"/>
</dbReference>
<feature type="domain" description="Pre-mRNA-splicing factor Syf1-like N-terminal HAT-repeats" evidence="9">
    <location>
        <begin position="70"/>
        <end position="215"/>
    </location>
</feature>
<evidence type="ECO:0000256" key="6">
    <source>
        <dbReference type="ARBA" id="ARBA00023187"/>
    </source>
</evidence>
<sequence>MNAGETTSGFGKNPRPPKVKNKNPAPVQITAEQILREAHDRRLEPAHSIPKQKITDLEELSEFRQRKRKEFEDNIRKNRLNISNWLKYAAWEDSQMESQRARSVYERALDVEWRNIAIWLRYVETEMKNRNVNHARNILDRATTLLPRVDQFWYKYTYMEETLGDVPKARNVFERWMKWEPEESAWQAYIKMELRYNEHDRARSIYERFVSIHPEPKNWIKWAKFEEEHNNLEKCREIYTEAVQYLGDEKMDQKVLVAFAKFEIKLKEFDRARVIFKYGLDRLPKSKSESLYNQYTNFEKQYGDKEGIENVVVGKRRVQYEEEIESNPKNYDIWFDYAKLEESVGDPTRVREIYERAISQVPPAQEKRYWRRYIYLWINYALYEELETEDVNRTREIYKECIKLIPHKIFTFAKIWLLYAQFEIRQLDVHAARKILGTAIGMCPKDKLFKGYIELEMQLREFDRCRTIYTKYLEYNQANCAGWIKFAELEKLLKEEDRCRAIFELAISQPTLDMPELLWKAYIDFEIGEEEYERTRELYLRLLERTAHVKVYISFAQFELSIPYEEGSDEGVKRTRKIFTDAYDSMKQKELKEERVLLLEAWNDFEDNYGSNETRDVVKKKMPKVVKKRRRAEDSTEDNIIWEEYFDYIFPDDDVQSGNLKLLAMAQAWEKMKAQAASSGADKNNDEDDDEEDEEENEEEKEDEE</sequence>
<evidence type="ECO:0000256" key="1">
    <source>
        <dbReference type="ARBA" id="ARBA00004123"/>
    </source>
</evidence>
<dbReference type="Pfam" id="PF23233">
    <property type="entry name" value="HAT_Syf1_CNRKL1_N"/>
    <property type="match status" value="2"/>
</dbReference>
<dbReference type="PANTHER" id="PTHR11246:SF3">
    <property type="entry name" value="CROOKED NECK-LIKE PROTEIN 1"/>
    <property type="match status" value="1"/>
</dbReference>
<feature type="compositionally biased region" description="Acidic residues" evidence="8">
    <location>
        <begin position="685"/>
        <end position="705"/>
    </location>
</feature>
<evidence type="ECO:0000313" key="10">
    <source>
        <dbReference type="EMBL" id="KAL0091499.1"/>
    </source>
</evidence>
<accession>A0ABR3B5Z8</accession>
<keyword evidence="6" id="KW-0508">mRNA splicing</keyword>
<feature type="compositionally biased region" description="Polar residues" evidence="8">
    <location>
        <begin position="1"/>
        <end position="10"/>
    </location>
</feature>
<proteinExistence type="inferred from homology"/>
<evidence type="ECO:0000256" key="5">
    <source>
        <dbReference type="ARBA" id="ARBA00022737"/>
    </source>
</evidence>
<dbReference type="InterPro" id="IPR003107">
    <property type="entry name" value="HAT"/>
</dbReference>
<evidence type="ECO:0000256" key="8">
    <source>
        <dbReference type="SAM" id="MobiDB-lite"/>
    </source>
</evidence>